<name>A0A448B2M5_CHRGE</name>
<dbReference type="InterPro" id="IPR008969">
    <property type="entry name" value="CarboxyPept-like_regulatory"/>
</dbReference>
<feature type="region of interest" description="Disordered" evidence="1">
    <location>
        <begin position="486"/>
        <end position="518"/>
    </location>
</feature>
<evidence type="ECO:0000313" key="3">
    <source>
        <dbReference type="EMBL" id="VEE07666.1"/>
    </source>
</evidence>
<evidence type="ECO:0000256" key="1">
    <source>
        <dbReference type="SAM" id="MobiDB-lite"/>
    </source>
</evidence>
<protein>
    <recommendedName>
        <fullName evidence="2">Outer membrane protein beta-barrel domain-containing protein</fullName>
    </recommendedName>
</protein>
<feature type="region of interest" description="Disordered" evidence="1">
    <location>
        <begin position="375"/>
        <end position="405"/>
    </location>
</feature>
<feature type="compositionally biased region" description="Polar residues" evidence="1">
    <location>
        <begin position="378"/>
        <end position="405"/>
    </location>
</feature>
<dbReference type="Gene3D" id="2.170.130.10">
    <property type="entry name" value="TonB-dependent receptor, plug domain"/>
    <property type="match status" value="1"/>
</dbReference>
<dbReference type="InterPro" id="IPR037066">
    <property type="entry name" value="Plug_dom_sf"/>
</dbReference>
<proteinExistence type="predicted"/>
<dbReference type="SUPFAM" id="SSF56935">
    <property type="entry name" value="Porins"/>
    <property type="match status" value="1"/>
</dbReference>
<dbReference type="SUPFAM" id="SSF49464">
    <property type="entry name" value="Carboxypeptidase regulatory domain-like"/>
    <property type="match status" value="1"/>
</dbReference>
<dbReference type="STRING" id="525257.HMPREF0204_12189"/>
<dbReference type="AlphaFoldDB" id="A0A448B2M5"/>
<dbReference type="EMBL" id="LR134289">
    <property type="protein sequence ID" value="VEE07666.1"/>
    <property type="molecule type" value="Genomic_DNA"/>
</dbReference>
<feature type="compositionally biased region" description="Polar residues" evidence="1">
    <location>
        <begin position="498"/>
        <end position="512"/>
    </location>
</feature>
<feature type="domain" description="Outer membrane protein beta-barrel" evidence="2">
    <location>
        <begin position="473"/>
        <end position="811"/>
    </location>
</feature>
<dbReference type="InterPro" id="IPR041700">
    <property type="entry name" value="OMP_b-brl_3"/>
</dbReference>
<dbReference type="Proteomes" id="UP000279227">
    <property type="component" value="Chromosome"/>
</dbReference>
<organism evidence="3 4">
    <name type="scientific">Chryseobacterium gleum</name>
    <name type="common">Flavobacterium gleum</name>
    <dbReference type="NCBI Taxonomy" id="250"/>
    <lineage>
        <taxon>Bacteria</taxon>
        <taxon>Pseudomonadati</taxon>
        <taxon>Bacteroidota</taxon>
        <taxon>Flavobacteriia</taxon>
        <taxon>Flavobacteriales</taxon>
        <taxon>Weeksellaceae</taxon>
        <taxon>Chryseobacterium group</taxon>
        <taxon>Chryseobacterium</taxon>
    </lineage>
</organism>
<dbReference type="Pfam" id="PF14905">
    <property type="entry name" value="OMP_b-brl_3"/>
    <property type="match status" value="1"/>
</dbReference>
<dbReference type="KEGG" id="cgle:NCTC11432_02262"/>
<sequence length="943" mass="107487">MHRNIPKLGCFYIFTALKKKLMKKTLLLLTLMFTVIILHAQKLHIDGKISDSEKKPIENATVYLLKVKDSSIVNYTATNKEGKFSLKIDDVKEPSILKIDAEKLSSYTKKFEKIEQSLALGDIQLEKQSLVNAIDEVKITVSPVKIKKDTIEFNAAAIKVRPDSKIEELLKQIPGVEISNEGKITVNGKDVDQIMINGKPFFDKDGKIALQNLPADIIKNIQFTTTKTKEEELSGKTAKSQNTTINFTIDEKKNKGLLTRLTVGYGSDKRYEASGLASYFKGDTKISLLASSNNINSQGFSRDEVFDSMGNGRNAWMMQGGTVSTVGNMTYYTQGGSTKGIQRSTTIGLNYSDKLGKDADLDSFSLMHSDSNMETRSKVSRSTLLPNYTLQTNSESNGENESRQYSFDTSAKIKLDSMTSIYLSPRFTKNSSFNFNNSRSSTLNNGNLLNESNTYSSNDSESNSFNPYLYFSRKFRKKGRSISANMSSSISESKRDNLNQSQNTFYQPSGPTVDNRDQLARNKNQNNSFNFTAGYTEPVSDSSSVSFEVKYETRSARNLRNVNDFDNITGDYTKFNQLLSNNMKQRINQISPEFTYQLNKKKLNFWASMNLDISDMKVNSIYNGQQYDMQKNFVLPQYNVNLNYQMGEGKYLSVYNYSNFNIPTAEQLTPYKDESNPLITYQGNPDLKNTWINNLYLYFNNYNKVKDLSYYFNIGFTYRNNDIINFSTYDNAGKQVITYSNVSGNKNINAGGGFSKTLKWKNNKLTINPRFSMVYAYNNGFIDGQAFTSNSYSLNPGLNFTYEIKDKITIKPSYRLGYSFSNYTNYNVTNVNTANQSLKLELTNYMLQGRLVFGNDFEYNTNSNIAPGFKKDFYFWNTSLGYSFYKKQFTAKVKVYDVLNQNQSVRRTITDSYFEDREDLILKRYIMFSISMKLNKFAGKKTQ</sequence>
<accession>A0A448B2M5</accession>
<reference evidence="3 4" key="1">
    <citation type="submission" date="2018-12" db="EMBL/GenBank/DDBJ databases">
        <authorList>
            <consortium name="Pathogen Informatics"/>
        </authorList>
    </citation>
    <scope>NUCLEOTIDE SEQUENCE [LARGE SCALE GENOMIC DNA]</scope>
    <source>
        <strain evidence="3 4">NCTC11432</strain>
    </source>
</reference>
<evidence type="ECO:0000313" key="4">
    <source>
        <dbReference type="Proteomes" id="UP000279227"/>
    </source>
</evidence>
<evidence type="ECO:0000259" key="2">
    <source>
        <dbReference type="Pfam" id="PF14905"/>
    </source>
</evidence>
<gene>
    <name evidence="3" type="ORF">NCTC11432_02262</name>
</gene>